<evidence type="ECO:0000313" key="9">
    <source>
        <dbReference type="EMBL" id="QIL45763.1"/>
    </source>
</evidence>
<dbReference type="InterPro" id="IPR020103">
    <property type="entry name" value="PsdUridine_synth_cat_dom_sf"/>
</dbReference>
<dbReference type="RefSeq" id="WP_166006580.1">
    <property type="nucleotide sequence ID" value="NZ_CP049886.1"/>
</dbReference>
<comment type="catalytic activity">
    <reaction evidence="4 7">
        <text>uridine(38/39/40) in tRNA = pseudouridine(38/39/40) in tRNA</text>
        <dbReference type="Rhea" id="RHEA:22376"/>
        <dbReference type="Rhea" id="RHEA-COMP:10085"/>
        <dbReference type="Rhea" id="RHEA-COMP:10087"/>
        <dbReference type="ChEBI" id="CHEBI:65314"/>
        <dbReference type="ChEBI" id="CHEBI:65315"/>
        <dbReference type="EC" id="5.4.99.12"/>
    </reaction>
</comment>
<keyword evidence="3 4" id="KW-0413">Isomerase</keyword>
<comment type="caution">
    <text evidence="4">Lacks conserved residue(s) required for the propagation of feature annotation.</text>
</comment>
<dbReference type="SUPFAM" id="SSF55120">
    <property type="entry name" value="Pseudouridine synthase"/>
    <property type="match status" value="1"/>
</dbReference>
<organism evidence="9 10">
    <name type="scientific">Vagococcus coleopterorum</name>
    <dbReference type="NCBI Taxonomy" id="2714946"/>
    <lineage>
        <taxon>Bacteria</taxon>
        <taxon>Bacillati</taxon>
        <taxon>Bacillota</taxon>
        <taxon>Bacilli</taxon>
        <taxon>Lactobacillales</taxon>
        <taxon>Enterococcaceae</taxon>
        <taxon>Vagococcus</taxon>
    </lineage>
</organism>
<accession>A0A6G8ALG1</accession>
<dbReference type="Proteomes" id="UP000500890">
    <property type="component" value="Chromosome"/>
</dbReference>
<comment type="subunit">
    <text evidence="4">Homodimer.</text>
</comment>
<evidence type="ECO:0000313" key="10">
    <source>
        <dbReference type="Proteomes" id="UP000500890"/>
    </source>
</evidence>
<feature type="binding site" evidence="4 6">
    <location>
        <position position="111"/>
    </location>
    <ligand>
        <name>substrate</name>
    </ligand>
</feature>
<comment type="function">
    <text evidence="4">Formation of pseudouridine at positions 38, 39 and 40 in the anticodon stem and loop of transfer RNAs.</text>
</comment>
<dbReference type="GO" id="GO:0160147">
    <property type="term" value="F:tRNA pseudouridine(38-40) synthase activity"/>
    <property type="evidence" value="ECO:0007669"/>
    <property type="project" value="UniProtKB-EC"/>
</dbReference>
<evidence type="ECO:0000256" key="7">
    <source>
        <dbReference type="RuleBase" id="RU003792"/>
    </source>
</evidence>
<evidence type="ECO:0000259" key="8">
    <source>
        <dbReference type="Pfam" id="PF01416"/>
    </source>
</evidence>
<dbReference type="FunFam" id="3.30.70.580:FF:000001">
    <property type="entry name" value="tRNA pseudouridine synthase A"/>
    <property type="match status" value="1"/>
</dbReference>
<reference evidence="9 10" key="1">
    <citation type="submission" date="2020-03" db="EMBL/GenBank/DDBJ databases">
        <title>Vagococcus sp. nov., isolated from beetles.</title>
        <authorList>
            <person name="Hyun D.-W."/>
            <person name="Bae J.-W."/>
        </authorList>
    </citation>
    <scope>NUCLEOTIDE SEQUENCE [LARGE SCALE GENOMIC DNA]</scope>
    <source>
        <strain evidence="9 10">HDW17A</strain>
    </source>
</reference>
<proteinExistence type="inferred from homology"/>
<feature type="active site" description="Nucleophile" evidence="4 5">
    <location>
        <position position="53"/>
    </location>
</feature>
<evidence type="ECO:0000256" key="4">
    <source>
        <dbReference type="HAMAP-Rule" id="MF_00171"/>
    </source>
</evidence>
<feature type="domain" description="Pseudouridine synthase I TruA alpha/beta" evidence="8">
    <location>
        <begin position="8"/>
        <end position="105"/>
    </location>
</feature>
<dbReference type="PIRSF" id="PIRSF001430">
    <property type="entry name" value="tRNA_psdUrid_synth"/>
    <property type="match status" value="1"/>
</dbReference>
<dbReference type="Gene3D" id="3.30.70.660">
    <property type="entry name" value="Pseudouridine synthase I, catalytic domain, C-terminal subdomain"/>
    <property type="match status" value="1"/>
</dbReference>
<protein>
    <recommendedName>
        <fullName evidence="4">tRNA pseudouridine synthase A</fullName>
        <ecNumber evidence="4">5.4.99.12</ecNumber>
    </recommendedName>
    <alternativeName>
        <fullName evidence="4">tRNA pseudouridine(38-40) synthase</fullName>
    </alternativeName>
    <alternativeName>
        <fullName evidence="4">tRNA pseudouridylate synthase I</fullName>
    </alternativeName>
    <alternativeName>
        <fullName evidence="4">tRNA-uridine isomerase I</fullName>
    </alternativeName>
</protein>
<dbReference type="PANTHER" id="PTHR11142:SF22">
    <property type="entry name" value="TRNA PSEUDOURIDINE SYNTHASE A 2"/>
    <property type="match status" value="1"/>
</dbReference>
<dbReference type="GO" id="GO:0003723">
    <property type="term" value="F:RNA binding"/>
    <property type="evidence" value="ECO:0007669"/>
    <property type="project" value="InterPro"/>
</dbReference>
<evidence type="ECO:0000256" key="5">
    <source>
        <dbReference type="PIRSR" id="PIRSR001430-1"/>
    </source>
</evidence>
<dbReference type="KEGG" id="vah:G7081_00985"/>
<dbReference type="PANTHER" id="PTHR11142">
    <property type="entry name" value="PSEUDOURIDYLATE SYNTHASE"/>
    <property type="match status" value="1"/>
</dbReference>
<gene>
    <name evidence="4 9" type="primary">truA</name>
    <name evidence="9" type="ORF">G7081_00985</name>
</gene>
<dbReference type="GO" id="GO:0031119">
    <property type="term" value="P:tRNA pseudouridine synthesis"/>
    <property type="evidence" value="ECO:0007669"/>
    <property type="project" value="UniProtKB-UniRule"/>
</dbReference>
<name>A0A6G8ALG1_9ENTE</name>
<evidence type="ECO:0000256" key="1">
    <source>
        <dbReference type="ARBA" id="ARBA00009375"/>
    </source>
</evidence>
<sequence length="245" mass="27893">MRNIKLTIEYDGKKYLGWQRLGDSDKTIQGKIETVLNQMTDETIEIVGSGRTDAGTHAYGQVANFKTESKMTVEKMQLFLNNQLPNDIVIKEIVEVPERFHARYNAKSKQYSYQVWNSEVPTALHRNHSYHYANNLDLEKINEACEFLIGEHDFIGFSSLKKTKKSTIRTITSAKIATKDEMITFTFTGEGFLYNMVRIIVGTLLEVGDGTKEVSAIEEILNQKDRQKAGHTVPAQGLFLDRVSY</sequence>
<dbReference type="EC" id="5.4.99.12" evidence="4"/>
<dbReference type="EMBL" id="CP049886">
    <property type="protein sequence ID" value="QIL45763.1"/>
    <property type="molecule type" value="Genomic_DNA"/>
</dbReference>
<feature type="domain" description="Pseudouridine synthase I TruA alpha/beta" evidence="8">
    <location>
        <begin position="144"/>
        <end position="245"/>
    </location>
</feature>
<dbReference type="InterPro" id="IPR020095">
    <property type="entry name" value="PsdUridine_synth_TruA_C"/>
</dbReference>
<dbReference type="AlphaFoldDB" id="A0A6G8ALG1"/>
<dbReference type="Gene3D" id="3.30.70.580">
    <property type="entry name" value="Pseudouridine synthase I, catalytic domain, N-terminal subdomain"/>
    <property type="match status" value="1"/>
</dbReference>
<dbReference type="InterPro" id="IPR020097">
    <property type="entry name" value="PsdUridine_synth_TruA_a/b_dom"/>
</dbReference>
<dbReference type="Pfam" id="PF01416">
    <property type="entry name" value="PseudoU_synth_1"/>
    <property type="match status" value="2"/>
</dbReference>
<dbReference type="InterPro" id="IPR020094">
    <property type="entry name" value="TruA/RsuA/RluB/E/F_N"/>
</dbReference>
<evidence type="ECO:0000256" key="3">
    <source>
        <dbReference type="ARBA" id="ARBA00023235"/>
    </source>
</evidence>
<dbReference type="HAMAP" id="MF_00171">
    <property type="entry name" value="TruA"/>
    <property type="match status" value="1"/>
</dbReference>
<comment type="similarity">
    <text evidence="1 4 7">Belongs to the tRNA pseudouridine synthase TruA family.</text>
</comment>
<dbReference type="CDD" id="cd02570">
    <property type="entry name" value="PseudoU_synth_EcTruA"/>
    <property type="match status" value="1"/>
</dbReference>
<keyword evidence="10" id="KW-1185">Reference proteome</keyword>
<dbReference type="InterPro" id="IPR001406">
    <property type="entry name" value="PsdUridine_synth_TruA"/>
</dbReference>
<evidence type="ECO:0000256" key="2">
    <source>
        <dbReference type="ARBA" id="ARBA00022694"/>
    </source>
</evidence>
<keyword evidence="2 4" id="KW-0819">tRNA processing</keyword>
<dbReference type="NCBIfam" id="TIGR00071">
    <property type="entry name" value="hisT_truA"/>
    <property type="match status" value="1"/>
</dbReference>
<evidence type="ECO:0000256" key="6">
    <source>
        <dbReference type="PIRSR" id="PIRSR001430-2"/>
    </source>
</evidence>